<protein>
    <submittedName>
        <fullName evidence="1">Uncharacterized protein</fullName>
    </submittedName>
</protein>
<sequence>MKKIENEINPASVAMKKLQLLRIKYSLTAIKCGDTDWEVFQTSEFLHRNIEDFITSAHCTLTLDEQKTQRIDSTLRNTVWLSCLYNFSRELGYRNIDAPQNRENKLFYDVFTRLTTSQVHDNLACGIANAQAALALCQLSFGEECAQQDVLYCSLKEVVGFYDDYLQARQTGKEVDFLMKNGYFKRGQTLIPANIKHDIALSYYEQVTEHL</sequence>
<gene>
    <name evidence="1" type="ORF">K6K13_00525</name>
</gene>
<accession>A0ABX9ARD1</accession>
<reference evidence="1 2" key="1">
    <citation type="submission" date="2021-08" db="EMBL/GenBank/DDBJ databases">
        <title>Culture and genomic analysis of Symbiopectobacterium purcellii sp. nov. gen. nov., isolated from the leafhopper Empoasca decipiens.</title>
        <authorList>
            <person name="Nadal-Jimenez P."/>
            <person name="Siozios S."/>
            <person name="Halliday N."/>
            <person name="Camara M."/>
            <person name="Hurst G.D.D."/>
        </authorList>
    </citation>
    <scope>NUCLEOTIDE SEQUENCE [LARGE SCALE GENOMIC DNA]</scope>
    <source>
        <strain evidence="1 2">SyEd1</strain>
    </source>
</reference>
<dbReference type="EMBL" id="CP081864">
    <property type="protein sequence ID" value="QZN96024.1"/>
    <property type="molecule type" value="Genomic_DNA"/>
</dbReference>
<proteinExistence type="predicted"/>
<dbReference type="RefSeq" id="WP_222159091.1">
    <property type="nucleotide sequence ID" value="NZ_CP081864.1"/>
</dbReference>
<evidence type="ECO:0000313" key="2">
    <source>
        <dbReference type="Proteomes" id="UP000825886"/>
    </source>
</evidence>
<dbReference type="Proteomes" id="UP000825886">
    <property type="component" value="Chromosome"/>
</dbReference>
<organism evidence="1 2">
    <name type="scientific">Symbiopectobacterium purcellii</name>
    <dbReference type="NCBI Taxonomy" id="2871826"/>
    <lineage>
        <taxon>Bacteria</taxon>
        <taxon>Pseudomonadati</taxon>
        <taxon>Pseudomonadota</taxon>
        <taxon>Gammaproteobacteria</taxon>
        <taxon>Enterobacterales</taxon>
        <taxon>Enterobacteriaceae</taxon>
    </lineage>
</organism>
<evidence type="ECO:0000313" key="1">
    <source>
        <dbReference type="EMBL" id="QZN96024.1"/>
    </source>
</evidence>
<keyword evidence="2" id="KW-1185">Reference proteome</keyword>
<name>A0ABX9ARD1_9ENTR</name>